<keyword evidence="1" id="KW-1133">Transmembrane helix</keyword>
<evidence type="ECO:0000313" key="3">
    <source>
        <dbReference type="Proteomes" id="UP000664277"/>
    </source>
</evidence>
<feature type="transmembrane region" description="Helical" evidence="1">
    <location>
        <begin position="23"/>
        <end position="47"/>
    </location>
</feature>
<dbReference type="Proteomes" id="UP000664277">
    <property type="component" value="Unassembled WGS sequence"/>
</dbReference>
<sequence length="223" mass="25435">MLASKQSDTQDPKARVRSRTTKFFQTILGSTSILIIILIMCLDAFVLKFRPLFLVQIPGIVLTDQQATGAKFTDYINQLKTPEILILGSSLILHPAARVDNQIWKLQLTKVDLNWYSQARYFDQLLQGRFNTPVNSYNLALAGLMVSEAKLLLEKSLESGRHPRVLLLFVAPREFIDHHSLYGKSSRVYQYFSQSGNLGTVRLSGNFGQDSQTLLERFWTYCR</sequence>
<dbReference type="EMBL" id="JAFLCK010000016">
    <property type="protein sequence ID" value="MBN8661135.1"/>
    <property type="molecule type" value="Genomic_DNA"/>
</dbReference>
<evidence type="ECO:0000313" key="2">
    <source>
        <dbReference type="EMBL" id="MBN8661135.1"/>
    </source>
</evidence>
<keyword evidence="1" id="KW-0472">Membrane</keyword>
<protein>
    <submittedName>
        <fullName evidence="2">Uncharacterized protein</fullName>
    </submittedName>
</protein>
<keyword evidence="1" id="KW-0812">Transmembrane</keyword>
<accession>A0A8J7TLK0</accession>
<organism evidence="2 3">
    <name type="scientific">Candidatus Obscuribacter phosphatis</name>
    <dbReference type="NCBI Taxonomy" id="1906157"/>
    <lineage>
        <taxon>Bacteria</taxon>
        <taxon>Bacillati</taxon>
        <taxon>Candidatus Melainabacteria</taxon>
        <taxon>Candidatus Obscuribacterales</taxon>
        <taxon>Candidatus Obscuribacteraceae</taxon>
        <taxon>Candidatus Obscuribacter</taxon>
    </lineage>
</organism>
<evidence type="ECO:0000256" key="1">
    <source>
        <dbReference type="SAM" id="Phobius"/>
    </source>
</evidence>
<proteinExistence type="predicted"/>
<comment type="caution">
    <text evidence="2">The sequence shown here is derived from an EMBL/GenBank/DDBJ whole genome shotgun (WGS) entry which is preliminary data.</text>
</comment>
<gene>
    <name evidence="2" type="ORF">J0M35_12280</name>
</gene>
<dbReference type="AlphaFoldDB" id="A0A8J7TLK0"/>
<reference evidence="2" key="1">
    <citation type="submission" date="2021-02" db="EMBL/GenBank/DDBJ databases">
        <title>Genome-Resolved Metagenomics of a Microbial Community Performing Photosynthetic Biological Nutrient Removal.</title>
        <authorList>
            <person name="Mcdaniel E.A."/>
        </authorList>
    </citation>
    <scope>NUCLEOTIDE SEQUENCE</scope>
    <source>
        <strain evidence="2">UWPOB_OBS1</strain>
    </source>
</reference>
<name>A0A8J7TLK0_9BACT</name>